<dbReference type="Proteomes" id="UP000321790">
    <property type="component" value="Unassembled WGS sequence"/>
</dbReference>
<dbReference type="RefSeq" id="WP_147135604.1">
    <property type="nucleotide sequence ID" value="NZ_VOSC01000025.1"/>
</dbReference>
<organism evidence="9 10">
    <name type="scientific">Seonamhaeicola algicola</name>
    <dbReference type="NCBI Taxonomy" id="1719036"/>
    <lineage>
        <taxon>Bacteria</taxon>
        <taxon>Pseudomonadati</taxon>
        <taxon>Bacteroidota</taxon>
        <taxon>Flavobacteriia</taxon>
        <taxon>Flavobacteriales</taxon>
        <taxon>Flavobacteriaceae</taxon>
    </lineage>
</organism>
<keyword evidence="3 6" id="KW-0732">Signal</keyword>
<feature type="chain" id="PRO_5022689273" evidence="6">
    <location>
        <begin position="20"/>
        <end position="616"/>
    </location>
</feature>
<dbReference type="AlphaFoldDB" id="A0A5C7AQG6"/>
<dbReference type="Pfam" id="PF14322">
    <property type="entry name" value="SusD-like_3"/>
    <property type="match status" value="1"/>
</dbReference>
<dbReference type="OrthoDB" id="5694214at2"/>
<dbReference type="Gene3D" id="1.25.40.390">
    <property type="match status" value="1"/>
</dbReference>
<comment type="caution">
    <text evidence="9">The sequence shown here is derived from an EMBL/GenBank/DDBJ whole genome shotgun (WGS) entry which is preliminary data.</text>
</comment>
<proteinExistence type="inferred from homology"/>
<evidence type="ECO:0000256" key="2">
    <source>
        <dbReference type="ARBA" id="ARBA00006275"/>
    </source>
</evidence>
<evidence type="ECO:0000256" key="4">
    <source>
        <dbReference type="ARBA" id="ARBA00023136"/>
    </source>
</evidence>
<evidence type="ECO:0000256" key="1">
    <source>
        <dbReference type="ARBA" id="ARBA00004442"/>
    </source>
</evidence>
<dbReference type="PROSITE" id="PS51257">
    <property type="entry name" value="PROKAR_LIPOPROTEIN"/>
    <property type="match status" value="1"/>
</dbReference>
<dbReference type="InterPro" id="IPR033985">
    <property type="entry name" value="SusD-like_N"/>
</dbReference>
<evidence type="ECO:0000256" key="3">
    <source>
        <dbReference type="ARBA" id="ARBA00022729"/>
    </source>
</evidence>
<accession>A0A5C7AQG6</accession>
<evidence type="ECO:0000256" key="5">
    <source>
        <dbReference type="ARBA" id="ARBA00023237"/>
    </source>
</evidence>
<keyword evidence="5" id="KW-0998">Cell outer membrane</keyword>
<gene>
    <name evidence="9" type="ORF">FUA26_10670</name>
</gene>
<dbReference type="InterPro" id="IPR012944">
    <property type="entry name" value="SusD_RagB_dom"/>
</dbReference>
<evidence type="ECO:0000256" key="6">
    <source>
        <dbReference type="SAM" id="SignalP"/>
    </source>
</evidence>
<evidence type="ECO:0000313" key="10">
    <source>
        <dbReference type="Proteomes" id="UP000321790"/>
    </source>
</evidence>
<name>A0A5C7AQG6_9FLAO</name>
<feature type="domain" description="SusD-like N-terminal" evidence="8">
    <location>
        <begin position="126"/>
        <end position="243"/>
    </location>
</feature>
<dbReference type="GO" id="GO:0009279">
    <property type="term" value="C:cell outer membrane"/>
    <property type="evidence" value="ECO:0007669"/>
    <property type="project" value="UniProtKB-SubCell"/>
</dbReference>
<protein>
    <submittedName>
        <fullName evidence="9">RagB/SusD family nutrient uptake outer membrane protein</fullName>
    </submittedName>
</protein>
<dbReference type="InterPro" id="IPR011990">
    <property type="entry name" value="TPR-like_helical_dom_sf"/>
</dbReference>
<keyword evidence="10" id="KW-1185">Reference proteome</keyword>
<sequence>MKRYYLRLLLLFTTVSVLISCEDYLDVSPDLGIDVNEVFTDYFSTRGAVDRASRLIHNYVYNQTDWSSEIGAMSDECQMSQERFPTHNTLNAGVWMDSGAREIGGMRYINQGTEFDGSDFNSEPVAKAFLAIRAVNSVLDNIDLLKEYPTELGYTPQQLKDQLVGQSYFLRAFHYFQIIRRYGGFPIMNKVYSTSYNFDEERPTYLESTDALIEDCDKAIDLLPEVWNDQNEGRATKTSARALKAMALLYAASPLMNPDLNPYGSNSKTYNISYAEKAAVAAAEAINSYSLGGYSMYSMDNYTENWLSRTPGFPKEAIIVAPFSRHSDPVGGIIGEGWVLPQFAGGWFAESPPTHNAVEWFETALGYDVNDPEAVTNGGFDPNNPYANRDPRLKQLIFTHGDDMFEGLPNPSGQNQRVLDASSNPVGWHYNFDVSKNKMFTGYYHKGKHRWLGCDRWNRIGGYYRSMPHIRVAQLYLDYAEAVNEAYGPNGTAPGSSLTAIEAINVVRNRANMPNVLSKYSASKEEFRKRIYNERAVELFHEQHRWHDLRRWKLAKEVLGQGNIYAADIKTINGQTVYGKKIIEGAIRVFEDKHYWYPFPQEVMDIMSKFEQNPGW</sequence>
<reference evidence="10" key="1">
    <citation type="submission" date="2019-08" db="EMBL/GenBank/DDBJ databases">
        <title>Seonamhaeicola sediminis sp. nov., isolated from marine sediment.</title>
        <authorList>
            <person name="Cao W.R."/>
        </authorList>
    </citation>
    <scope>NUCLEOTIDE SEQUENCE [LARGE SCALE GENOMIC DNA]</scope>
    <source>
        <strain evidence="10">Gy8</strain>
    </source>
</reference>
<feature type="signal peptide" evidence="6">
    <location>
        <begin position="1"/>
        <end position="19"/>
    </location>
</feature>
<keyword evidence="4" id="KW-0472">Membrane</keyword>
<comment type="similarity">
    <text evidence="2">Belongs to the SusD family.</text>
</comment>
<dbReference type="Pfam" id="PF07980">
    <property type="entry name" value="SusD_RagB"/>
    <property type="match status" value="1"/>
</dbReference>
<evidence type="ECO:0000313" key="9">
    <source>
        <dbReference type="EMBL" id="TXE09939.1"/>
    </source>
</evidence>
<evidence type="ECO:0000259" key="7">
    <source>
        <dbReference type="Pfam" id="PF07980"/>
    </source>
</evidence>
<feature type="domain" description="RagB/SusD" evidence="7">
    <location>
        <begin position="352"/>
        <end position="616"/>
    </location>
</feature>
<dbReference type="EMBL" id="VOSC01000025">
    <property type="protein sequence ID" value="TXE09939.1"/>
    <property type="molecule type" value="Genomic_DNA"/>
</dbReference>
<comment type="subcellular location">
    <subcellularLocation>
        <location evidence="1">Cell outer membrane</location>
    </subcellularLocation>
</comment>
<evidence type="ECO:0000259" key="8">
    <source>
        <dbReference type="Pfam" id="PF14322"/>
    </source>
</evidence>
<dbReference type="SUPFAM" id="SSF48452">
    <property type="entry name" value="TPR-like"/>
    <property type="match status" value="1"/>
</dbReference>